<dbReference type="InterPro" id="IPR050248">
    <property type="entry name" value="Polysacc_deacetylase_ArnD"/>
</dbReference>
<dbReference type="EMBL" id="CAJNOR010002131">
    <property type="protein sequence ID" value="CAF1251828.1"/>
    <property type="molecule type" value="Genomic_DNA"/>
</dbReference>
<dbReference type="Gene3D" id="3.20.20.370">
    <property type="entry name" value="Glycoside hydrolase/deacetylase"/>
    <property type="match status" value="1"/>
</dbReference>
<organism evidence="4 5">
    <name type="scientific">Adineta ricciae</name>
    <name type="common">Rotifer</name>
    <dbReference type="NCBI Taxonomy" id="249248"/>
    <lineage>
        <taxon>Eukaryota</taxon>
        <taxon>Metazoa</taxon>
        <taxon>Spiralia</taxon>
        <taxon>Gnathifera</taxon>
        <taxon>Rotifera</taxon>
        <taxon>Eurotatoria</taxon>
        <taxon>Bdelloidea</taxon>
        <taxon>Adinetida</taxon>
        <taxon>Adinetidae</taxon>
        <taxon>Adineta</taxon>
    </lineage>
</organism>
<reference evidence="4" key="1">
    <citation type="submission" date="2021-02" db="EMBL/GenBank/DDBJ databases">
        <authorList>
            <person name="Nowell W R."/>
        </authorList>
    </citation>
    <scope>NUCLEOTIDE SEQUENCE</scope>
</reference>
<evidence type="ECO:0000256" key="1">
    <source>
        <dbReference type="SAM" id="Phobius"/>
    </source>
</evidence>
<keyword evidence="1" id="KW-1133">Transmembrane helix</keyword>
<dbReference type="Proteomes" id="UP000663828">
    <property type="component" value="Unassembled WGS sequence"/>
</dbReference>
<dbReference type="InterPro" id="IPR011330">
    <property type="entry name" value="Glyco_hydro/deAcase_b/a-brl"/>
</dbReference>
<evidence type="ECO:0000313" key="4">
    <source>
        <dbReference type="EMBL" id="CAF1251828.1"/>
    </source>
</evidence>
<feature type="transmembrane region" description="Helical" evidence="1">
    <location>
        <begin position="12"/>
        <end position="33"/>
    </location>
</feature>
<dbReference type="AlphaFoldDB" id="A0A815A2V9"/>
<comment type="caution">
    <text evidence="4">The sequence shown here is derived from an EMBL/GenBank/DDBJ whole genome shotgun (WGS) entry which is preliminary data.</text>
</comment>
<keyword evidence="5" id="KW-1185">Reference proteome</keyword>
<dbReference type="Proteomes" id="UP000663852">
    <property type="component" value="Unassembled WGS sequence"/>
</dbReference>
<evidence type="ECO:0000259" key="2">
    <source>
        <dbReference type="PROSITE" id="PS51677"/>
    </source>
</evidence>
<dbReference type="InterPro" id="IPR002509">
    <property type="entry name" value="NODB_dom"/>
</dbReference>
<dbReference type="PANTHER" id="PTHR10587:SF137">
    <property type="entry name" value="4-DEOXY-4-FORMAMIDO-L-ARABINOSE-PHOSPHOUNDECAPRENOL DEFORMYLASE ARND-RELATED"/>
    <property type="match status" value="1"/>
</dbReference>
<dbReference type="EMBL" id="CAJNOJ010000031">
    <property type="protein sequence ID" value="CAF0891358.1"/>
    <property type="molecule type" value="Genomic_DNA"/>
</dbReference>
<dbReference type="PROSITE" id="PS51677">
    <property type="entry name" value="NODB"/>
    <property type="match status" value="1"/>
</dbReference>
<gene>
    <name evidence="3" type="ORF">EDS130_LOCUS9301</name>
    <name evidence="4" type="ORF">XAT740_LOCUS26298</name>
</gene>
<dbReference type="GO" id="GO:0005975">
    <property type="term" value="P:carbohydrate metabolic process"/>
    <property type="evidence" value="ECO:0007669"/>
    <property type="project" value="InterPro"/>
</dbReference>
<dbReference type="PANTHER" id="PTHR10587">
    <property type="entry name" value="GLYCOSYL TRANSFERASE-RELATED"/>
    <property type="match status" value="1"/>
</dbReference>
<proteinExistence type="predicted"/>
<evidence type="ECO:0000313" key="3">
    <source>
        <dbReference type="EMBL" id="CAF0891358.1"/>
    </source>
</evidence>
<dbReference type="OrthoDB" id="407355at2759"/>
<feature type="domain" description="NodB homology" evidence="2">
    <location>
        <begin position="61"/>
        <end position="246"/>
    </location>
</feature>
<keyword evidence="1" id="KW-0812">Transmembrane</keyword>
<keyword evidence="1" id="KW-0472">Membrane</keyword>
<dbReference type="Pfam" id="PF01522">
    <property type="entry name" value="Polysacc_deac_1"/>
    <property type="match status" value="1"/>
</dbReference>
<name>A0A815A2V9_ADIRI</name>
<accession>A0A815A2V9</accession>
<sequence length="258" mass="30186">MIDSVLKFLQQYHITIPLLICLILLIIVLFIIYSPPRCLIGFLSKLYPDVLFSVDLPSNLRYVALTIDDFPNLHDLSISFRILEILRSYSARCTFFTIGSHIEQYEDSPEIRTLFERVIADGHEVSNHGWRDEKAVHLSQVELEQQIIDTQELINHYTISTNRWYRPGSGFFNRTMIQLCHRLGYRLVLGSIYPHDPQIPRAHLNSCFIERKLYPGAIVILHDRYATIETLKRLLPKIQKRNYHVVTLTQLMALKTHE</sequence>
<dbReference type="GO" id="GO:0004099">
    <property type="term" value="F:chitin deacetylase activity"/>
    <property type="evidence" value="ECO:0007669"/>
    <property type="project" value="UniProtKB-ARBA"/>
</dbReference>
<dbReference type="SUPFAM" id="SSF88713">
    <property type="entry name" value="Glycoside hydrolase/deacetylase"/>
    <property type="match status" value="1"/>
</dbReference>
<evidence type="ECO:0000313" key="5">
    <source>
        <dbReference type="Proteomes" id="UP000663828"/>
    </source>
</evidence>
<protein>
    <recommendedName>
        <fullName evidence="2">NodB homology domain-containing protein</fullName>
    </recommendedName>
</protein>